<gene>
    <name evidence="2" type="ORF">P691DRAFT_723992</name>
</gene>
<dbReference type="InterPro" id="IPR001810">
    <property type="entry name" value="F-box_dom"/>
</dbReference>
<dbReference type="SUPFAM" id="SSF52047">
    <property type="entry name" value="RNI-like"/>
    <property type="match status" value="1"/>
</dbReference>
<dbReference type="InterPro" id="IPR032675">
    <property type="entry name" value="LRR_dom_sf"/>
</dbReference>
<organism evidence="2 3">
    <name type="scientific">Macrolepiota fuliginosa MF-IS2</name>
    <dbReference type="NCBI Taxonomy" id="1400762"/>
    <lineage>
        <taxon>Eukaryota</taxon>
        <taxon>Fungi</taxon>
        <taxon>Dikarya</taxon>
        <taxon>Basidiomycota</taxon>
        <taxon>Agaricomycotina</taxon>
        <taxon>Agaricomycetes</taxon>
        <taxon>Agaricomycetidae</taxon>
        <taxon>Agaricales</taxon>
        <taxon>Agaricineae</taxon>
        <taxon>Agaricaceae</taxon>
        <taxon>Macrolepiota</taxon>
    </lineage>
</organism>
<keyword evidence="3" id="KW-1185">Reference proteome</keyword>
<reference evidence="2" key="1">
    <citation type="submission" date="2020-11" db="EMBL/GenBank/DDBJ databases">
        <authorList>
            <consortium name="DOE Joint Genome Institute"/>
            <person name="Ahrendt S."/>
            <person name="Riley R."/>
            <person name="Andreopoulos W."/>
            <person name="Labutti K."/>
            <person name="Pangilinan J."/>
            <person name="Ruiz-Duenas F.J."/>
            <person name="Barrasa J.M."/>
            <person name="Sanchez-Garcia M."/>
            <person name="Camarero S."/>
            <person name="Miyauchi S."/>
            <person name="Serrano A."/>
            <person name="Linde D."/>
            <person name="Babiker R."/>
            <person name="Drula E."/>
            <person name="Ayuso-Fernandez I."/>
            <person name="Pacheco R."/>
            <person name="Padilla G."/>
            <person name="Ferreira P."/>
            <person name="Barriuso J."/>
            <person name="Kellner H."/>
            <person name="Castanera R."/>
            <person name="Alfaro M."/>
            <person name="Ramirez L."/>
            <person name="Pisabarro A.G."/>
            <person name="Kuo A."/>
            <person name="Tritt A."/>
            <person name="Lipzen A."/>
            <person name="He G."/>
            <person name="Yan M."/>
            <person name="Ng V."/>
            <person name="Cullen D."/>
            <person name="Martin F."/>
            <person name="Rosso M.-N."/>
            <person name="Henrissat B."/>
            <person name="Hibbett D."/>
            <person name="Martinez A.T."/>
            <person name="Grigoriev I.V."/>
        </authorList>
    </citation>
    <scope>NUCLEOTIDE SEQUENCE</scope>
    <source>
        <strain evidence="2">MF-IS2</strain>
    </source>
</reference>
<name>A0A9P6C7V7_9AGAR</name>
<sequence length="447" mass="51264">MFPSGVTDAQTPLMTINSLPPELLSSIFLHLWQVRRHQQLLPFQVTISRVCRHWRQIAISTPTLWSTITLFSSASLPCVDEWLARSGATPLDVRLDIYDADYRGDVDAVWIEKVLASVASNVHRFRNLLVFTYQEVNLYHILQLFQHVEAPLMETLRVYTGRYDAGNNPTPPTAFNGGLPKLAIAAFEPLQCLPPLTSITTLHLNVVGRETRLRFDRLVEILQMPQGLITLSLRGPIDNQGYPVQRDRSHVQLPKLRNLELSSQGATGVWFILFFSTPNLESLRWDVNSDNYHQLLNSSQFHTGTVKFPSLRYLTLINQRLSTHHLENMMLIFPAATHVLFSHPLTPGWNRHQHLDVLRDSRGWPNLEVLAFQKLFPPGGKPLALELLEIIPERPNIKRILVDGELLLRLDENAPDLRNLVGLEELNCRTFPDYWWISRQQEALDRL</sequence>
<proteinExistence type="predicted"/>
<dbReference type="PROSITE" id="PS50181">
    <property type="entry name" value="FBOX"/>
    <property type="match status" value="1"/>
</dbReference>
<dbReference type="Proteomes" id="UP000807342">
    <property type="component" value="Unassembled WGS sequence"/>
</dbReference>
<dbReference type="EMBL" id="MU151084">
    <property type="protein sequence ID" value="KAF9451523.1"/>
    <property type="molecule type" value="Genomic_DNA"/>
</dbReference>
<dbReference type="OrthoDB" id="3023006at2759"/>
<protein>
    <recommendedName>
        <fullName evidence="1">F-box domain-containing protein</fullName>
    </recommendedName>
</protein>
<dbReference type="AlphaFoldDB" id="A0A9P6C7V7"/>
<feature type="domain" description="F-box" evidence="1">
    <location>
        <begin position="13"/>
        <end position="68"/>
    </location>
</feature>
<dbReference type="Gene3D" id="1.20.1280.50">
    <property type="match status" value="1"/>
</dbReference>
<dbReference type="Gene3D" id="3.80.10.10">
    <property type="entry name" value="Ribonuclease Inhibitor"/>
    <property type="match status" value="1"/>
</dbReference>
<dbReference type="Pfam" id="PF12937">
    <property type="entry name" value="F-box-like"/>
    <property type="match status" value="1"/>
</dbReference>
<evidence type="ECO:0000313" key="2">
    <source>
        <dbReference type="EMBL" id="KAF9451523.1"/>
    </source>
</evidence>
<accession>A0A9P6C7V7</accession>
<evidence type="ECO:0000313" key="3">
    <source>
        <dbReference type="Proteomes" id="UP000807342"/>
    </source>
</evidence>
<dbReference type="SUPFAM" id="SSF81383">
    <property type="entry name" value="F-box domain"/>
    <property type="match status" value="1"/>
</dbReference>
<evidence type="ECO:0000259" key="1">
    <source>
        <dbReference type="PROSITE" id="PS50181"/>
    </source>
</evidence>
<comment type="caution">
    <text evidence="2">The sequence shown here is derived from an EMBL/GenBank/DDBJ whole genome shotgun (WGS) entry which is preliminary data.</text>
</comment>
<dbReference type="InterPro" id="IPR036047">
    <property type="entry name" value="F-box-like_dom_sf"/>
</dbReference>